<keyword evidence="3" id="KW-0812">Transmembrane</keyword>
<feature type="coiled-coil region" evidence="1">
    <location>
        <begin position="748"/>
        <end position="775"/>
    </location>
</feature>
<feature type="transmembrane region" description="Helical" evidence="3">
    <location>
        <begin position="2102"/>
        <end position="2123"/>
    </location>
</feature>
<evidence type="ECO:0000256" key="1">
    <source>
        <dbReference type="SAM" id="Coils"/>
    </source>
</evidence>
<protein>
    <submittedName>
        <fullName evidence="4">Uncharacterized protein</fullName>
    </submittedName>
</protein>
<dbReference type="EMBL" id="CAUYUJ010013335">
    <property type="protein sequence ID" value="CAK0836027.1"/>
    <property type="molecule type" value="Genomic_DNA"/>
</dbReference>
<dbReference type="InterPro" id="IPR036691">
    <property type="entry name" value="Endo/exonu/phosph_ase_sf"/>
</dbReference>
<sequence length="2269" mass="249900">MARRPRKGAGGKKELNAPGLVEAGHLLQCSGCKDRLPYDMFHKKQQKASLTERSCKKCLEQAEQRLRMAKCTRCEQELDRESFNKRVDWDAPVCKVCLEEQDRLAYEAATEQWNKQMEQKWLEQESMDEEALQGQFNELLRRGASIPPSHAEASLPAAAQRLWELAACWAERIAERVEREMKPGSKLHHFKHPAASGIFCHRATSVPARHVRADTAADWCVETPSRDHASDKVAADKFKALEDEGDRLVYAFTDRIVQRHIAHEERRTIAVRDLLEQTHESRSGRSCVMGRRVVVSLRPVQPGRWPEGHGLREDPAESGLPGDSGSRFMQLDGETRSVLGQLLSAKSQVELKLVDKEFWYGLEEHNYGSEGASDRGSHNQILSSYARVCGGAGQGANRTETMNLVADLLGFNDEFRADTQWAKKKEANVAEALVGALEAAELSELALAAVTLCFVCSVVWPQGVLPSNWYMAEKVLIQLPPANPPLCYGPGKGEATTTTITTSKPYDCAEGFSQWTTQWPDDKRKWCCVYENKACEDVSAASEIEEGWSAEKREWCCLRHEKGCNTAKSLAPLYDCTEARVTKANETQEQWPDIQKAWCCKAFRVACPKILQAVTRERTVLAVVLGALAVVIAALAPPPLLVTRVESRTWSPRSLISLISMHQSLLPLMTDHPLLHRALKLNPTLGKFLVALLDGCLQQASAALAETSRVQLASCQAQLVGMFQVQQEHVAKTLAVHARDVAKVGERADALAEEQRRMRAQISDIEKTLAMAEKEIPIIDFQLVGPAQLRAGIADWLTAAGLDNNMVRLDVNVPSKRFNVVVEGGLDVAIPRAQALARHLRNPATPNGWRTFQCQAVGGGIVPLYVSPDKLPQQVRMEIQTRRLANILGDAVPGHAFSAQRARGIITSQGARLAKLEIGERREVDTTIRWNMGMASRLAIDRDAIAEQFNQAFSLEDRTEWGLLHSNPRMRRRKVAFLSSHMRAGAVILIQEVHGSEDALKVFCQRQPQRDLFSLTAGPPPRRGWRCLPGPAVGGAAPSCAARALSFDIVVPGRVALLSVSDPLAQRSRKILNAHNFDLSADDFAAAEQSWRDGLAWAAGNHLRPIFIGAGDFNIAGRPTVSQRYPAAGGAWRLRPDQRCQLRQPAWRRLSGAALEVEAQWPTRYDKASQQLSVIDRIFLGIDAHAMISVSARLTTACGAMEMSERGLSDHAPLVLQIEMARHVPREEQAIPSHLFFHPKYREMFSLMVANCDLEMATVEGRWRATKTCMKLASRRVRDGQLRATSSLKVKDGNAETTRMGFKTAARALWRQDAPLAARLLASCPALASHLLIDRGAEGVADSRAFGDTFDAVAAMVHALRRQAAEAAARRASDRGGPAWRRAERRAAPRLRALRLRRFRECSAGIAGMAGAVAEHWGKIFERAPTAEQKQRLSEFLDRYAPQRLVVELPQPSLHALERAAARAPPSAPGPDQLPRAALRRSPDALRHPHALMERLFNEGVGPHDLNWSIFHCAPKGAEVEGALRPRRIDGPPMLLSYNFRHAFPSLFHDPRFGAPLGLRSVASALCCNCLAFSSFRASGASAALEPLFALRCGIAQGCPLSGTVWCLGMGRRTACADDLGMLIRNARVLPPIASSFADIEFAFNLQLAIHECALVPLWVEVTLNLICETKEYLAELVPRWSGFRIDSSDKYLGTGIGPGVSEPGIWKDAAAKCWPRASELSRAGMATSLAAIAYNVKVLPCLSCLAQLFFLIPEIWRVEFTLLHRLLRFPPSSMRKADILSMGAWCGSLAPLGLLPYSVGALLRAAANAVRDWVPTLHALHDTAVEHLPMARVLLGSWCPSWWATGRSIVQNCGLVMDLFSALPHPRPVFDKVPVPVPSPLIDAACRAMRAEEMATAQADPPRKVKRQAVAMRTLRDGFYADRVDQLIGRRLRRRGLEVPAEKLRVRWLELRAELRVAHPARLWSWLRTVVNGWITSGRMRVIAPRPCLMGCDARGDLSRYMVCPVLRGAVAAPAEPSEMGSGTVFLGLGHQLEHRMRPHMACVRAVALATQLFHILMWRAGCSLPIHAAAVAAYACSIASFTGVALIVSDLCRHCAAGTAAQALFALAHVPLVGALGLMALPEAEVRDYYPFGSILAELVKAAQHALASRIPCLASPASSAVLAIYVRVRRARPNSTPDRTLFAALPQGHEWPRERLRRAAPRTPEEWPRGGATERRCWKATGARIAATLRTPCDLVSGPGVGLAGFQAKVEAVSRPQQFKVTFGTC</sequence>
<evidence type="ECO:0000313" key="4">
    <source>
        <dbReference type="EMBL" id="CAK0836027.1"/>
    </source>
</evidence>
<accession>A0ABN9SU48</accession>
<dbReference type="Gene3D" id="3.60.10.10">
    <property type="entry name" value="Endonuclease/exonuclease/phosphatase"/>
    <property type="match status" value="1"/>
</dbReference>
<evidence type="ECO:0000313" key="5">
    <source>
        <dbReference type="Proteomes" id="UP001189429"/>
    </source>
</evidence>
<name>A0ABN9SU48_9DINO</name>
<comment type="caution">
    <text evidence="4">The sequence shown here is derived from an EMBL/GenBank/DDBJ whole genome shotgun (WGS) entry which is preliminary data.</text>
</comment>
<proteinExistence type="predicted"/>
<reference evidence="4" key="1">
    <citation type="submission" date="2023-10" db="EMBL/GenBank/DDBJ databases">
        <authorList>
            <person name="Chen Y."/>
            <person name="Shah S."/>
            <person name="Dougan E. K."/>
            <person name="Thang M."/>
            <person name="Chan C."/>
        </authorList>
    </citation>
    <scope>NUCLEOTIDE SEQUENCE [LARGE SCALE GENOMIC DNA]</scope>
</reference>
<evidence type="ECO:0000256" key="3">
    <source>
        <dbReference type="SAM" id="Phobius"/>
    </source>
</evidence>
<feature type="region of interest" description="Disordered" evidence="2">
    <location>
        <begin position="303"/>
        <end position="323"/>
    </location>
</feature>
<feature type="transmembrane region" description="Helical" evidence="3">
    <location>
        <begin position="2068"/>
        <end position="2090"/>
    </location>
</feature>
<gene>
    <name evidence="4" type="ORF">PCOR1329_LOCUS32654</name>
</gene>
<evidence type="ECO:0000256" key="2">
    <source>
        <dbReference type="SAM" id="MobiDB-lite"/>
    </source>
</evidence>
<keyword evidence="1" id="KW-0175">Coiled coil</keyword>
<organism evidence="4 5">
    <name type="scientific">Prorocentrum cordatum</name>
    <dbReference type="NCBI Taxonomy" id="2364126"/>
    <lineage>
        <taxon>Eukaryota</taxon>
        <taxon>Sar</taxon>
        <taxon>Alveolata</taxon>
        <taxon>Dinophyceae</taxon>
        <taxon>Prorocentrales</taxon>
        <taxon>Prorocentraceae</taxon>
        <taxon>Prorocentrum</taxon>
    </lineage>
</organism>
<keyword evidence="3" id="KW-0472">Membrane</keyword>
<dbReference type="Proteomes" id="UP001189429">
    <property type="component" value="Unassembled WGS sequence"/>
</dbReference>
<keyword evidence="5" id="KW-1185">Reference proteome</keyword>
<keyword evidence="3" id="KW-1133">Transmembrane helix</keyword>
<feature type="compositionally biased region" description="Basic and acidic residues" evidence="2">
    <location>
        <begin position="306"/>
        <end position="315"/>
    </location>
</feature>